<proteinExistence type="predicted"/>
<feature type="compositionally biased region" description="Basic and acidic residues" evidence="1">
    <location>
        <begin position="55"/>
        <end position="65"/>
    </location>
</feature>
<comment type="caution">
    <text evidence="2">The sequence shown here is derived from an EMBL/GenBank/DDBJ whole genome shotgun (WGS) entry which is preliminary data.</text>
</comment>
<dbReference type="AlphaFoldDB" id="A0A9J5ZJF0"/>
<reference evidence="2 3" key="1">
    <citation type="submission" date="2020-09" db="EMBL/GenBank/DDBJ databases">
        <title>De no assembly of potato wild relative species, Solanum commersonii.</title>
        <authorList>
            <person name="Cho K."/>
        </authorList>
    </citation>
    <scope>NUCLEOTIDE SEQUENCE [LARGE SCALE GENOMIC DNA]</scope>
    <source>
        <strain evidence="2">LZ3.2</strain>
        <tissue evidence="2">Leaf</tissue>
    </source>
</reference>
<name>A0A9J5ZJF0_SOLCO</name>
<evidence type="ECO:0000313" key="2">
    <source>
        <dbReference type="EMBL" id="KAG5611254.1"/>
    </source>
</evidence>
<sequence length="94" mass="10627">MVARDKNQGRSLEEMEGKLSQQLQKLMEGMVNMNDRNVQTDKELMEIKQALGNAKQKDKEIDQNRTESSVGGDRAQEFCNATGDFQNSNGKFLT</sequence>
<evidence type="ECO:0000313" key="3">
    <source>
        <dbReference type="Proteomes" id="UP000824120"/>
    </source>
</evidence>
<feature type="region of interest" description="Disordered" evidence="1">
    <location>
        <begin position="52"/>
        <end position="74"/>
    </location>
</feature>
<evidence type="ECO:0000256" key="1">
    <source>
        <dbReference type="SAM" id="MobiDB-lite"/>
    </source>
</evidence>
<dbReference type="OrthoDB" id="1329048at2759"/>
<dbReference type="Proteomes" id="UP000824120">
    <property type="component" value="Chromosome 4"/>
</dbReference>
<dbReference type="EMBL" id="JACXVP010000004">
    <property type="protein sequence ID" value="KAG5611254.1"/>
    <property type="molecule type" value="Genomic_DNA"/>
</dbReference>
<gene>
    <name evidence="2" type="ORF">H5410_022535</name>
</gene>
<keyword evidence="3" id="KW-1185">Reference proteome</keyword>
<organism evidence="2 3">
    <name type="scientific">Solanum commersonii</name>
    <name type="common">Commerson's wild potato</name>
    <name type="synonym">Commerson's nightshade</name>
    <dbReference type="NCBI Taxonomy" id="4109"/>
    <lineage>
        <taxon>Eukaryota</taxon>
        <taxon>Viridiplantae</taxon>
        <taxon>Streptophyta</taxon>
        <taxon>Embryophyta</taxon>
        <taxon>Tracheophyta</taxon>
        <taxon>Spermatophyta</taxon>
        <taxon>Magnoliopsida</taxon>
        <taxon>eudicotyledons</taxon>
        <taxon>Gunneridae</taxon>
        <taxon>Pentapetalae</taxon>
        <taxon>asterids</taxon>
        <taxon>lamiids</taxon>
        <taxon>Solanales</taxon>
        <taxon>Solanaceae</taxon>
        <taxon>Solanoideae</taxon>
        <taxon>Solaneae</taxon>
        <taxon>Solanum</taxon>
    </lineage>
</organism>
<protein>
    <submittedName>
        <fullName evidence="2">Uncharacterized protein</fullName>
    </submittedName>
</protein>
<accession>A0A9J5ZJF0</accession>